<evidence type="ECO:0000256" key="1">
    <source>
        <dbReference type="ARBA" id="ARBA00008857"/>
    </source>
</evidence>
<evidence type="ECO:0000313" key="5">
    <source>
        <dbReference type="EMBL" id="KUL98101.1"/>
    </source>
</evidence>
<keyword evidence="3" id="KW-0233">DNA recombination</keyword>
<dbReference type="GO" id="GO:0003677">
    <property type="term" value="F:DNA binding"/>
    <property type="evidence" value="ECO:0007669"/>
    <property type="project" value="UniProtKB-KW"/>
</dbReference>
<sequence>MYTSSYTRKRGKFYHLVFEYIKNKKKTVKSKSSKTDNEELAEEMLKVFEEECRKFFGISEDKKTSSRKTILKKIDQDVNLFDKEISFCNFILGYVKMRFKTIDDATYSSYLSNTKISILPYFFKENKKIKDINTFDIQKYYFHELNVRGVSANTVIHYHNLLSLTFKYAQKIGIITINPMLNVEKPKKVRYIAKVYNHEQIKEMLEILKRENKALYLGVVITSFFGLRRSELLGLKWSAINFVDNTMSIVHTVTETNLDGKNILIKKDKTKSTAGLRSFVLPGSIKEMLMELKEEQKRNKERLGKGYYTKDEEYVYVNEGGELHKPKFLTNGFRKFLAKYNLTHIRFHDLRHSCATILCESNVNVKDIQMFLGHSSAKTTMDIYVHQMNKSNLSTVSIINEKIGI</sequence>
<dbReference type="Pfam" id="PF00589">
    <property type="entry name" value="Phage_integrase"/>
    <property type="match status" value="1"/>
</dbReference>
<dbReference type="AlphaFoldDB" id="A0A101K5X1"/>
<dbReference type="InterPro" id="IPR002104">
    <property type="entry name" value="Integrase_catalytic"/>
</dbReference>
<feature type="domain" description="Tyr recombinase" evidence="4">
    <location>
        <begin position="191"/>
        <end position="397"/>
    </location>
</feature>
<comment type="similarity">
    <text evidence="1">Belongs to the 'phage' integrase family.</text>
</comment>
<dbReference type="Gene3D" id="1.10.150.130">
    <property type="match status" value="1"/>
</dbReference>
<dbReference type="PROSITE" id="PS51898">
    <property type="entry name" value="TYR_RECOMBINASE"/>
    <property type="match status" value="1"/>
</dbReference>
<dbReference type="InterPro" id="IPR050090">
    <property type="entry name" value="Tyrosine_recombinase_XerCD"/>
</dbReference>
<evidence type="ECO:0000313" key="6">
    <source>
        <dbReference type="Proteomes" id="UP000054800"/>
    </source>
</evidence>
<dbReference type="PANTHER" id="PTHR30349">
    <property type="entry name" value="PHAGE INTEGRASE-RELATED"/>
    <property type="match status" value="1"/>
</dbReference>
<dbReference type="PANTHER" id="PTHR30349:SF41">
    <property type="entry name" value="INTEGRASE_RECOMBINASE PROTEIN MJ0367-RELATED"/>
    <property type="match status" value="1"/>
</dbReference>
<dbReference type="InterPro" id="IPR011010">
    <property type="entry name" value="DNA_brk_join_enz"/>
</dbReference>
<dbReference type="EMBL" id="LMVH01000001">
    <property type="protein sequence ID" value="KUL98101.1"/>
    <property type="molecule type" value="Genomic_DNA"/>
</dbReference>
<dbReference type="Gene3D" id="1.10.443.10">
    <property type="entry name" value="Intergrase catalytic core"/>
    <property type="match status" value="1"/>
</dbReference>
<protein>
    <submittedName>
        <fullName evidence="5">Integrase</fullName>
    </submittedName>
</protein>
<evidence type="ECO:0000256" key="3">
    <source>
        <dbReference type="ARBA" id="ARBA00023172"/>
    </source>
</evidence>
<name>A0A101K5X1_FUSNC</name>
<evidence type="ECO:0000256" key="2">
    <source>
        <dbReference type="ARBA" id="ARBA00023125"/>
    </source>
</evidence>
<dbReference type="SUPFAM" id="SSF56349">
    <property type="entry name" value="DNA breaking-rejoining enzymes"/>
    <property type="match status" value="1"/>
</dbReference>
<dbReference type="GO" id="GO:0006310">
    <property type="term" value="P:DNA recombination"/>
    <property type="evidence" value="ECO:0007669"/>
    <property type="project" value="UniProtKB-KW"/>
</dbReference>
<dbReference type="OrthoDB" id="9785687at2"/>
<dbReference type="GO" id="GO:0015074">
    <property type="term" value="P:DNA integration"/>
    <property type="evidence" value="ECO:0007669"/>
    <property type="project" value="InterPro"/>
</dbReference>
<dbReference type="RefSeq" id="WP_059222392.1">
    <property type="nucleotide sequence ID" value="NZ_LMVH01000001.1"/>
</dbReference>
<dbReference type="Proteomes" id="UP000054800">
    <property type="component" value="Unassembled WGS sequence"/>
</dbReference>
<gene>
    <name evidence="5" type="ORF">RO03_00740</name>
</gene>
<organism evidence="5 6">
    <name type="scientific">Fusobacterium nucleatum subsp. nucleatum</name>
    <dbReference type="NCBI Taxonomy" id="76856"/>
    <lineage>
        <taxon>Bacteria</taxon>
        <taxon>Fusobacteriati</taxon>
        <taxon>Fusobacteriota</taxon>
        <taxon>Fusobacteriia</taxon>
        <taxon>Fusobacteriales</taxon>
        <taxon>Fusobacteriaceae</taxon>
        <taxon>Fusobacterium</taxon>
    </lineage>
</organism>
<keyword evidence="2" id="KW-0238">DNA-binding</keyword>
<accession>A0A101K5X1</accession>
<dbReference type="InterPro" id="IPR013762">
    <property type="entry name" value="Integrase-like_cat_sf"/>
</dbReference>
<comment type="caution">
    <text evidence="5">The sequence shown here is derived from an EMBL/GenBank/DDBJ whole genome shotgun (WGS) entry which is preliminary data.</text>
</comment>
<dbReference type="CDD" id="cd01189">
    <property type="entry name" value="INT_ICEBs1_C_like"/>
    <property type="match status" value="1"/>
</dbReference>
<dbReference type="InterPro" id="IPR010998">
    <property type="entry name" value="Integrase_recombinase_N"/>
</dbReference>
<reference evidence="5 6" key="1">
    <citation type="submission" date="2015-10" db="EMBL/GenBank/DDBJ databases">
        <authorList>
            <person name="Gilbert D.G."/>
        </authorList>
    </citation>
    <scope>NUCLEOTIDE SEQUENCE [LARGE SCALE GENOMIC DNA]</scope>
    <source>
        <strain evidence="5 6">ChDC F311</strain>
    </source>
</reference>
<evidence type="ECO:0000259" key="4">
    <source>
        <dbReference type="PROSITE" id="PS51898"/>
    </source>
</evidence>
<proteinExistence type="inferred from homology"/>